<proteinExistence type="predicted"/>
<feature type="domain" description="STAS" evidence="2">
    <location>
        <begin position="165"/>
        <end position="276"/>
    </location>
</feature>
<keyword evidence="4" id="KW-1185">Reference proteome</keyword>
<dbReference type="PANTHER" id="PTHR33745">
    <property type="entry name" value="RSBT ANTAGONIST PROTEIN RSBS-RELATED"/>
    <property type="match status" value="1"/>
</dbReference>
<evidence type="ECO:0000313" key="3">
    <source>
        <dbReference type="EMBL" id="SCC07664.1"/>
    </source>
</evidence>
<dbReference type="EMBL" id="FMAU01000002">
    <property type="protein sequence ID" value="SCC07664.1"/>
    <property type="molecule type" value="Genomic_DNA"/>
</dbReference>
<dbReference type="Gene3D" id="3.30.750.24">
    <property type="entry name" value="STAS domain"/>
    <property type="match status" value="1"/>
</dbReference>
<keyword evidence="1" id="KW-0597">Phosphoprotein</keyword>
<reference evidence="4" key="1">
    <citation type="submission" date="2016-08" db="EMBL/GenBank/DDBJ databases">
        <authorList>
            <person name="Varghese N."/>
            <person name="Submissions Spin"/>
        </authorList>
    </citation>
    <scope>NUCLEOTIDE SEQUENCE [LARGE SCALE GENOMIC DNA]</scope>
    <source>
        <strain evidence="4">SGD-1123</strain>
    </source>
</reference>
<dbReference type="RefSeq" id="WP_058298492.1">
    <property type="nucleotide sequence ID" value="NZ_FMAU01000002.1"/>
</dbReference>
<dbReference type="PROSITE" id="PS50801">
    <property type="entry name" value="STAS"/>
    <property type="match status" value="1"/>
</dbReference>
<organism evidence="3 4">
    <name type="scientific">[Bacillus] enclensis</name>
    <dbReference type="NCBI Taxonomy" id="1402860"/>
    <lineage>
        <taxon>Bacteria</taxon>
        <taxon>Bacillati</taxon>
        <taxon>Bacillota</taxon>
        <taxon>Bacilli</taxon>
        <taxon>Bacillales</taxon>
        <taxon>Bacillaceae</taxon>
        <taxon>Rossellomorea</taxon>
    </lineage>
</organism>
<dbReference type="PANTHER" id="PTHR33745:SF3">
    <property type="entry name" value="RSBT CO-ANTAGONIST PROTEIN RSBRC"/>
    <property type="match status" value="1"/>
</dbReference>
<dbReference type="Pfam" id="PF01740">
    <property type="entry name" value="STAS"/>
    <property type="match status" value="1"/>
</dbReference>
<protein>
    <submittedName>
        <fullName evidence="3">RsbT co-antagonist protein RsbR</fullName>
    </submittedName>
</protein>
<dbReference type="Proteomes" id="UP000181997">
    <property type="component" value="Unassembled WGS sequence"/>
</dbReference>
<dbReference type="SUPFAM" id="SSF52091">
    <property type="entry name" value="SpoIIaa-like"/>
    <property type="match status" value="1"/>
</dbReference>
<dbReference type="CDD" id="cd07041">
    <property type="entry name" value="STAS_RsbR_RsbS_like"/>
    <property type="match status" value="1"/>
</dbReference>
<dbReference type="InterPro" id="IPR002645">
    <property type="entry name" value="STAS_dom"/>
</dbReference>
<sequence length="281" mass="32635">MHRSKHLHTYLLSKARQLTDSWYESIDKSKVSGVYSSNDPETVDNLKKQNFEFHQLFCEVFTIEKETFYKRLDDWVLSIAEDKHHLETPTHHIIQEFMRVRNQYLDFVNEFAQKSEDPKSSDLLRIWEDTVIESFDRVILRFMELQNEVVERQLKSQEQIIHELSTPLISLNEDTALVPLIGNIDPERAKLILENTLEQCVQKEISYLFIDLSGVVMIDTMVAHQLFQLVDALELIGVKPILSGLRPEIAQTAVQLGLKFDRLTITSTLAQAITVKSNEHI</sequence>
<evidence type="ECO:0000313" key="4">
    <source>
        <dbReference type="Proteomes" id="UP000181997"/>
    </source>
</evidence>
<dbReference type="InterPro" id="IPR036513">
    <property type="entry name" value="STAS_dom_sf"/>
</dbReference>
<dbReference type="AlphaFoldDB" id="A0A0V8HJR7"/>
<evidence type="ECO:0000259" key="2">
    <source>
        <dbReference type="PROSITE" id="PS50801"/>
    </source>
</evidence>
<dbReference type="InterPro" id="IPR051932">
    <property type="entry name" value="Bact_StressResp_Reg"/>
</dbReference>
<accession>A0A0V8HJR7</accession>
<dbReference type="OrthoDB" id="9800154at2"/>
<name>A0A0V8HJR7_9BACI</name>
<gene>
    <name evidence="3" type="ORF">GA0061094_2310</name>
</gene>
<evidence type="ECO:0000256" key="1">
    <source>
        <dbReference type="ARBA" id="ARBA00022553"/>
    </source>
</evidence>